<organism evidence="2 3">
    <name type="scientific">Amycolatopsis dendrobii</name>
    <dbReference type="NCBI Taxonomy" id="2760662"/>
    <lineage>
        <taxon>Bacteria</taxon>
        <taxon>Bacillati</taxon>
        <taxon>Actinomycetota</taxon>
        <taxon>Actinomycetes</taxon>
        <taxon>Pseudonocardiales</taxon>
        <taxon>Pseudonocardiaceae</taxon>
        <taxon>Amycolatopsis</taxon>
    </lineage>
</organism>
<name>A0A7W3ZGB0_9PSEU</name>
<feature type="transmembrane region" description="Helical" evidence="1">
    <location>
        <begin position="37"/>
        <end position="68"/>
    </location>
</feature>
<evidence type="ECO:0000313" key="2">
    <source>
        <dbReference type="EMBL" id="MBB1159884.1"/>
    </source>
</evidence>
<sequence length="107" mass="11055">MPYSVYLVAPAVVGGVIAAAAVLSMTRRRMSSRNAKLAAAAAGTAWALGWYFTALMALFGVVVAAAAYGSARFFIRFDQAMVAALGAYVVFMAGAGYVLYVGLDAMG</sequence>
<comment type="caution">
    <text evidence="2">The sequence shown here is derived from an EMBL/GenBank/DDBJ whole genome shotgun (WGS) entry which is preliminary data.</text>
</comment>
<evidence type="ECO:0000313" key="3">
    <source>
        <dbReference type="Proteomes" id="UP000526734"/>
    </source>
</evidence>
<keyword evidence="1" id="KW-0812">Transmembrane</keyword>
<reference evidence="2 3" key="1">
    <citation type="submission" date="2020-08" db="EMBL/GenBank/DDBJ databases">
        <title>Amycolatopsis sp. nov. DR6-1 isolated from Dendrobium heterocarpum.</title>
        <authorList>
            <person name="Tedsree N."/>
            <person name="Kuncharoen N."/>
            <person name="Likhitwitayawuid K."/>
            <person name="Tanasupawat S."/>
        </authorList>
    </citation>
    <scope>NUCLEOTIDE SEQUENCE [LARGE SCALE GENOMIC DNA]</scope>
    <source>
        <strain evidence="2 3">DR6-1</strain>
    </source>
</reference>
<dbReference type="RefSeq" id="WP_182896532.1">
    <property type="nucleotide sequence ID" value="NZ_JACGZW010000023.1"/>
</dbReference>
<evidence type="ECO:0000256" key="1">
    <source>
        <dbReference type="SAM" id="Phobius"/>
    </source>
</evidence>
<keyword evidence="1" id="KW-1133">Transmembrane helix</keyword>
<protein>
    <submittedName>
        <fullName evidence="2">Uncharacterized protein</fullName>
    </submittedName>
</protein>
<gene>
    <name evidence="2" type="ORF">H4281_42645</name>
</gene>
<dbReference type="AlphaFoldDB" id="A0A7W3ZGB0"/>
<keyword evidence="3" id="KW-1185">Reference proteome</keyword>
<accession>A0A7W3ZGB0</accession>
<dbReference type="Proteomes" id="UP000526734">
    <property type="component" value="Unassembled WGS sequence"/>
</dbReference>
<proteinExistence type="predicted"/>
<keyword evidence="1" id="KW-0472">Membrane</keyword>
<feature type="transmembrane region" description="Helical" evidence="1">
    <location>
        <begin position="80"/>
        <end position="103"/>
    </location>
</feature>
<feature type="transmembrane region" description="Helical" evidence="1">
    <location>
        <begin position="6"/>
        <end position="25"/>
    </location>
</feature>
<dbReference type="EMBL" id="JACGZW010000023">
    <property type="protein sequence ID" value="MBB1159884.1"/>
    <property type="molecule type" value="Genomic_DNA"/>
</dbReference>